<organism evidence="1 2">
    <name type="scientific">Vibrio palustris</name>
    <dbReference type="NCBI Taxonomy" id="1918946"/>
    <lineage>
        <taxon>Bacteria</taxon>
        <taxon>Pseudomonadati</taxon>
        <taxon>Pseudomonadota</taxon>
        <taxon>Gammaproteobacteria</taxon>
        <taxon>Vibrionales</taxon>
        <taxon>Vibrionaceae</taxon>
        <taxon>Vibrio</taxon>
    </lineage>
</organism>
<evidence type="ECO:0000313" key="1">
    <source>
        <dbReference type="EMBL" id="SJL84666.1"/>
    </source>
</evidence>
<dbReference type="AlphaFoldDB" id="A0A1R4B6Z7"/>
<keyword evidence="2" id="KW-1185">Reference proteome</keyword>
<dbReference type="OrthoDB" id="9827302at2"/>
<proteinExistence type="predicted"/>
<protein>
    <recommendedName>
        <fullName evidence="3">AbiTii domain-containing protein</fullName>
    </recommendedName>
</protein>
<sequence>MELHFLDERIAKLEAIRSEADCKSISYLVDKVIQKIHDTTGVVFLLNRYGSGFVQENFSQHQSIHCSQPRFKYEKEGADGYRNTVQTMMRQISIDSLTLALKTLPDVINNDILAYNIDEIDIEKINEKLSILIDLAHVEGDVPLSSASANNSWLTPLNRHTDKKNQYIVDDLNNYSYALSMWLTASQNTLMLLKEYMPFGITDDIAKKYTI</sequence>
<evidence type="ECO:0000313" key="2">
    <source>
        <dbReference type="Proteomes" id="UP000189475"/>
    </source>
</evidence>
<dbReference type="Proteomes" id="UP000189475">
    <property type="component" value="Unassembled WGS sequence"/>
</dbReference>
<dbReference type="RefSeq" id="WP_077315012.1">
    <property type="nucleotide sequence ID" value="NZ_AP024888.1"/>
</dbReference>
<accession>A0A1R4B6Z7</accession>
<gene>
    <name evidence="1" type="ORF">VPAL9027_02660</name>
</gene>
<name>A0A1R4B6Z7_9VIBR</name>
<dbReference type="EMBL" id="FUFT01000005">
    <property type="protein sequence ID" value="SJL84666.1"/>
    <property type="molecule type" value="Genomic_DNA"/>
</dbReference>
<reference evidence="1 2" key="1">
    <citation type="submission" date="2017-02" db="EMBL/GenBank/DDBJ databases">
        <authorList>
            <person name="Peterson S.W."/>
        </authorList>
    </citation>
    <scope>NUCLEOTIDE SEQUENCE [LARGE SCALE GENOMIC DNA]</scope>
    <source>
        <strain evidence="1 2">CECT 9027</strain>
    </source>
</reference>
<evidence type="ECO:0008006" key="3">
    <source>
        <dbReference type="Google" id="ProtNLM"/>
    </source>
</evidence>